<evidence type="ECO:0000313" key="4">
    <source>
        <dbReference type="WBParaSite" id="BXY_0855300.1"/>
    </source>
</evidence>
<organism evidence="2 4">
    <name type="scientific">Bursaphelenchus xylophilus</name>
    <name type="common">Pinewood nematode worm</name>
    <name type="synonym">Aphelenchoides xylophilus</name>
    <dbReference type="NCBI Taxonomy" id="6326"/>
    <lineage>
        <taxon>Eukaryota</taxon>
        <taxon>Metazoa</taxon>
        <taxon>Ecdysozoa</taxon>
        <taxon>Nematoda</taxon>
        <taxon>Chromadorea</taxon>
        <taxon>Rhabditida</taxon>
        <taxon>Tylenchina</taxon>
        <taxon>Tylenchomorpha</taxon>
        <taxon>Aphelenchoidea</taxon>
        <taxon>Aphelenchoididae</taxon>
        <taxon>Bursaphelenchus</taxon>
    </lineage>
</organism>
<dbReference type="EMBL" id="CAJFDI010000006">
    <property type="protein sequence ID" value="CAD5233305.1"/>
    <property type="molecule type" value="Genomic_DNA"/>
</dbReference>
<reference evidence="1" key="2">
    <citation type="submission" date="2020-09" db="EMBL/GenBank/DDBJ databases">
        <authorList>
            <person name="Kikuchi T."/>
        </authorList>
    </citation>
    <scope>NUCLEOTIDE SEQUENCE</scope>
    <source>
        <strain evidence="1">Ka4C1</strain>
    </source>
</reference>
<reference evidence="4" key="1">
    <citation type="submission" date="2016-11" db="UniProtKB">
        <authorList>
            <consortium name="WormBaseParasite"/>
        </authorList>
    </citation>
    <scope>IDENTIFICATION</scope>
</reference>
<dbReference type="Proteomes" id="UP000659654">
    <property type="component" value="Unassembled WGS sequence"/>
</dbReference>
<keyword evidence="3" id="KW-1185">Reference proteome</keyword>
<evidence type="ECO:0000313" key="1">
    <source>
        <dbReference type="EMBL" id="CAD5233305.1"/>
    </source>
</evidence>
<protein>
    <submittedName>
        <fullName evidence="1">(pine wood nematode) hypothetical protein</fullName>
    </submittedName>
</protein>
<dbReference type="AlphaFoldDB" id="A0A1I7S6B6"/>
<evidence type="ECO:0000313" key="2">
    <source>
        <dbReference type="Proteomes" id="UP000095284"/>
    </source>
</evidence>
<sequence>MSSSLSLPFAAACFGTKPSAVIPAPCLPSRYPRGALNRKAGEPNYGAARRPRRSGGWEWECRRRFRLSVRPSGPRQFHLLGVEGKHSADVNIKTGGDEFGERCAEKNEIF</sequence>
<evidence type="ECO:0000313" key="3">
    <source>
        <dbReference type="Proteomes" id="UP000659654"/>
    </source>
</evidence>
<dbReference type="WBParaSite" id="BXY_0855300.1">
    <property type="protein sequence ID" value="BXY_0855300.1"/>
    <property type="gene ID" value="BXY_0855300"/>
</dbReference>
<proteinExistence type="predicted"/>
<name>A0A1I7S6B6_BURXY</name>
<dbReference type="Proteomes" id="UP000582659">
    <property type="component" value="Unassembled WGS sequence"/>
</dbReference>
<dbReference type="Proteomes" id="UP000095284">
    <property type="component" value="Unplaced"/>
</dbReference>
<accession>A0A1I7S6B6</accession>
<dbReference type="EMBL" id="CAJFCV020000006">
    <property type="protein sequence ID" value="CAG9128165.1"/>
    <property type="molecule type" value="Genomic_DNA"/>
</dbReference>
<gene>
    <name evidence="1" type="ORF">BXYJ_LOCUS13396</name>
</gene>